<protein>
    <submittedName>
        <fullName evidence="2">Uncharacterized protein</fullName>
    </submittedName>
</protein>
<dbReference type="AlphaFoldDB" id="A0A7I7WE87"/>
<evidence type="ECO:0000313" key="4">
    <source>
        <dbReference type="Proteomes" id="UP000467379"/>
    </source>
</evidence>
<dbReference type="EMBL" id="MVHM01000012">
    <property type="protein sequence ID" value="ORA35434.1"/>
    <property type="molecule type" value="Genomic_DNA"/>
</dbReference>
<dbReference type="EMBL" id="AP022607">
    <property type="protein sequence ID" value="BBZ15135.1"/>
    <property type="molecule type" value="Genomic_DNA"/>
</dbReference>
<geneLocation type="plasmid" evidence="1 4">
    <name>pJCM12687</name>
</geneLocation>
<sequence length="111" mass="11108">MALQSGGDAGGAPAPEDAGVTRFAGGLADVKAGLFPGPHPAVINANAATSAMAADRTSATAQADRLFTRSRRLSTWSAYGRPLLVSRTNFADFGCGCAGLCSGPNLVGRGL</sequence>
<gene>
    <name evidence="2" type="ORF">BST20_17725</name>
    <name evidence="1" type="ORF">MBRA_53300</name>
</gene>
<dbReference type="Proteomes" id="UP000192441">
    <property type="component" value="Unassembled WGS sequence"/>
</dbReference>
<reference evidence="1 4" key="2">
    <citation type="journal article" date="2019" name="Emerg. Microbes Infect.">
        <title>Comprehensive subspecies identification of 175 nontuberculous mycobacteria species based on 7547 genomic profiles.</title>
        <authorList>
            <person name="Matsumoto Y."/>
            <person name="Kinjo T."/>
            <person name="Motooka D."/>
            <person name="Nabeya D."/>
            <person name="Jung N."/>
            <person name="Uechi K."/>
            <person name="Horii T."/>
            <person name="Iida T."/>
            <person name="Fujita J."/>
            <person name="Nakamura S."/>
        </authorList>
    </citation>
    <scope>NUCLEOTIDE SEQUENCE [LARGE SCALE GENOMIC DNA]</scope>
    <source>
        <strain evidence="1 4">JCM 12687</strain>
        <plasmid evidence="1">pJCM12687</plasmid>
    </source>
</reference>
<evidence type="ECO:0000313" key="2">
    <source>
        <dbReference type="EMBL" id="ORA35434.1"/>
    </source>
</evidence>
<keyword evidence="4" id="KW-1185">Reference proteome</keyword>
<evidence type="ECO:0000313" key="1">
    <source>
        <dbReference type="EMBL" id="BBZ15135.1"/>
    </source>
</evidence>
<accession>A0A7I7WE87</accession>
<reference evidence="1" key="3">
    <citation type="submission" date="2020-02" db="EMBL/GenBank/DDBJ databases">
        <authorList>
            <person name="Matsumoto Y."/>
            <person name="Motooka D."/>
            <person name="Nakamura S."/>
        </authorList>
    </citation>
    <scope>NUCLEOTIDE SEQUENCE</scope>
    <source>
        <strain evidence="1">JCM 12687</strain>
        <plasmid evidence="1">pJCM12687</plasmid>
    </source>
</reference>
<proteinExistence type="predicted"/>
<keyword evidence="1" id="KW-0614">Plasmid</keyword>
<reference evidence="2 3" key="1">
    <citation type="submission" date="2016-12" db="EMBL/GenBank/DDBJ databases">
        <title>The new phylogeny of genus Mycobacterium.</title>
        <authorList>
            <person name="Tortoli E."/>
            <person name="Trovato A."/>
            <person name="Cirillo D.M."/>
        </authorList>
    </citation>
    <scope>NUCLEOTIDE SEQUENCE [LARGE SCALE GENOMIC DNA]</scope>
    <source>
        <strain evidence="2 3">DSM 44624</strain>
    </source>
</reference>
<evidence type="ECO:0000313" key="3">
    <source>
        <dbReference type="Proteomes" id="UP000192441"/>
    </source>
</evidence>
<dbReference type="Proteomes" id="UP000467379">
    <property type="component" value="Plasmid pJCM12687"/>
</dbReference>
<name>A0A7I7WE87_9MYCO</name>
<dbReference type="RefSeq" id="WP_083132704.1">
    <property type="nucleotide sequence ID" value="NZ_AP022607.1"/>
</dbReference>
<organism evidence="2 3">
    <name type="scientific">Mycobacterium branderi</name>
    <dbReference type="NCBI Taxonomy" id="43348"/>
    <lineage>
        <taxon>Bacteria</taxon>
        <taxon>Bacillati</taxon>
        <taxon>Actinomycetota</taxon>
        <taxon>Actinomycetes</taxon>
        <taxon>Mycobacteriales</taxon>
        <taxon>Mycobacteriaceae</taxon>
        <taxon>Mycobacterium</taxon>
    </lineage>
</organism>